<sequence>MWRTEDRFPASIWGLSPSDRGPARGWCVRLVTAPVAPGFSLQSRVVWECSPKRGGAVRPEDSTRRSVFTTVRPDPLPIGPGSNSPPWAHFPPAVCRDRLWVAGKGGAKLWLLARGRELYSHVPTRCSRGRGQSACCVMLPPRGRTNLDPGATVDRSGTVPSAGPTASRRRVGTGSQTGVRGQRQCRQPTRPVLETRTKESNAVRESEASPTPREAQ</sequence>
<evidence type="ECO:0000313" key="2">
    <source>
        <dbReference type="Proteomes" id="UP001157502"/>
    </source>
</evidence>
<evidence type="ECO:0000313" key="1">
    <source>
        <dbReference type="EMBL" id="KAJ7985078.1"/>
    </source>
</evidence>
<organism evidence="1 2">
    <name type="scientific">Dallia pectoralis</name>
    <name type="common">Alaska blackfish</name>
    <dbReference type="NCBI Taxonomy" id="75939"/>
    <lineage>
        <taxon>Eukaryota</taxon>
        <taxon>Metazoa</taxon>
        <taxon>Chordata</taxon>
        <taxon>Craniata</taxon>
        <taxon>Vertebrata</taxon>
        <taxon>Euteleostomi</taxon>
        <taxon>Actinopterygii</taxon>
        <taxon>Neopterygii</taxon>
        <taxon>Teleostei</taxon>
        <taxon>Protacanthopterygii</taxon>
        <taxon>Esociformes</taxon>
        <taxon>Umbridae</taxon>
        <taxon>Dallia</taxon>
    </lineage>
</organism>
<protein>
    <submittedName>
        <fullName evidence="1">Uncharacterized protein</fullName>
    </submittedName>
</protein>
<dbReference type="EMBL" id="CM055764">
    <property type="protein sequence ID" value="KAJ7985078.1"/>
    <property type="molecule type" value="Genomic_DNA"/>
</dbReference>
<proteinExistence type="predicted"/>
<name>A0ACC2F154_DALPE</name>
<dbReference type="Proteomes" id="UP001157502">
    <property type="component" value="Chromosome 37"/>
</dbReference>
<accession>A0ACC2F154</accession>
<comment type="caution">
    <text evidence="1">The sequence shown here is derived from an EMBL/GenBank/DDBJ whole genome shotgun (WGS) entry which is preliminary data.</text>
</comment>
<reference evidence="1" key="1">
    <citation type="submission" date="2021-05" db="EMBL/GenBank/DDBJ databases">
        <authorList>
            <person name="Pan Q."/>
            <person name="Jouanno E."/>
            <person name="Zahm M."/>
            <person name="Klopp C."/>
            <person name="Cabau C."/>
            <person name="Louis A."/>
            <person name="Berthelot C."/>
            <person name="Parey E."/>
            <person name="Roest Crollius H."/>
            <person name="Montfort J."/>
            <person name="Robinson-Rechavi M."/>
            <person name="Bouchez O."/>
            <person name="Lampietro C."/>
            <person name="Lopez Roques C."/>
            <person name="Donnadieu C."/>
            <person name="Postlethwait J."/>
            <person name="Bobe J."/>
            <person name="Dillon D."/>
            <person name="Chandos A."/>
            <person name="von Hippel F."/>
            <person name="Guiguen Y."/>
        </authorList>
    </citation>
    <scope>NUCLEOTIDE SEQUENCE</scope>
    <source>
        <strain evidence="1">YG-Jan2019</strain>
    </source>
</reference>
<keyword evidence="2" id="KW-1185">Reference proteome</keyword>
<gene>
    <name evidence="1" type="ORF">DPEC_G00361400</name>
</gene>